<keyword evidence="8" id="KW-0648">Protein biosynthesis</keyword>
<dbReference type="InterPro" id="IPR000640">
    <property type="entry name" value="EFG_V-like"/>
</dbReference>
<dbReference type="GO" id="GO:0005743">
    <property type="term" value="C:mitochondrial inner membrane"/>
    <property type="evidence" value="ECO:0007669"/>
    <property type="project" value="UniProtKB-SubCell"/>
</dbReference>
<dbReference type="FunFam" id="3.30.70.2570:FF:000001">
    <property type="entry name" value="Translation factor GUF1, mitochondrial"/>
    <property type="match status" value="1"/>
</dbReference>
<accession>A0A3M7SK66</accession>
<dbReference type="Pfam" id="PF00009">
    <property type="entry name" value="GTP_EFTU"/>
    <property type="match status" value="1"/>
</dbReference>
<evidence type="ECO:0000256" key="8">
    <source>
        <dbReference type="HAMAP-Rule" id="MF_03137"/>
    </source>
</evidence>
<comment type="catalytic activity">
    <reaction evidence="8">
        <text>GTP + H2O = GDP + phosphate + H(+)</text>
        <dbReference type="Rhea" id="RHEA:19669"/>
        <dbReference type="ChEBI" id="CHEBI:15377"/>
        <dbReference type="ChEBI" id="CHEBI:15378"/>
        <dbReference type="ChEBI" id="CHEBI:37565"/>
        <dbReference type="ChEBI" id="CHEBI:43474"/>
        <dbReference type="ChEBI" id="CHEBI:58189"/>
        <dbReference type="EC" id="3.6.5.n1"/>
    </reaction>
</comment>
<dbReference type="Pfam" id="PF03144">
    <property type="entry name" value="GTP_EFTU_D2"/>
    <property type="match status" value="1"/>
</dbReference>
<dbReference type="InterPro" id="IPR035654">
    <property type="entry name" value="LepA_IV"/>
</dbReference>
<dbReference type="InterPro" id="IPR038363">
    <property type="entry name" value="LepA_C_sf"/>
</dbReference>
<gene>
    <name evidence="10" type="ORF">BpHYR1_004694</name>
</gene>
<comment type="similarity">
    <text evidence="1">Belongs to the TRAFAC class translation factor GTPase superfamily. Classic translation factor GTPase family. LepA subfamily.</text>
</comment>
<feature type="binding site" evidence="8">
    <location>
        <begin position="13"/>
        <end position="17"/>
    </location>
    <ligand>
        <name>GTP</name>
        <dbReference type="ChEBI" id="CHEBI:37565"/>
    </ligand>
</feature>
<dbReference type="FunFam" id="2.40.30.10:FF:000015">
    <property type="entry name" value="Translation factor GUF1, mitochondrial"/>
    <property type="match status" value="1"/>
</dbReference>
<keyword evidence="4 8" id="KW-0378">Hydrolase</keyword>
<evidence type="ECO:0000256" key="3">
    <source>
        <dbReference type="ARBA" id="ARBA00022792"/>
    </source>
</evidence>
<dbReference type="AlphaFoldDB" id="A0A3M7SK66"/>
<name>A0A3M7SK66_BRAPC</name>
<protein>
    <recommendedName>
        <fullName evidence="8">Translation factor GUF1 homolog, mitochondrial</fullName>
        <ecNumber evidence="8">3.6.5.n1</ecNumber>
    </recommendedName>
    <alternativeName>
        <fullName evidence="8">Elongation factor 4 homolog</fullName>
        <shortName evidence="8">EF-4</shortName>
    </alternativeName>
    <alternativeName>
        <fullName evidence="8">GTPase GUF1 homolog</fullName>
    </alternativeName>
    <alternativeName>
        <fullName evidence="8">Ribosomal back-translocase</fullName>
    </alternativeName>
</protein>
<dbReference type="CDD" id="cd03709">
    <property type="entry name" value="lepA_C"/>
    <property type="match status" value="1"/>
</dbReference>
<proteinExistence type="inferred from homology"/>
<sequence length="538" mass="61292">MFYKNKYLLNLIDTPGHIDFTYEVSRSLRACQGCILVVDATQGVQAQTIANFFLAFEAGIKIIPVINKIDLKTANIESTVEQMNQTLEFNRQDIIFISAKTGLNCENILDAILKQIPPPSINKHKPFKALVFDSFYDLRRGAIIYVACKDGEIKRGDKVRSYFNNKTYEVQEVGIARPDFMITNKLYAGQVGYMVCNIRSIKEALVGDTFYLDKAKVEPFPGFKSPKPMVFSGFFPEDSENFSLLRRSIEKLCINDSSVSIAEDSSPALGQGYRLGFLGLLHMEVFKERLEKEFSQSVIITSPNVPYKIKFSNQKLIKFHGTTEITIVNPTLWPEVHNFDEAHEPIVIGTIVCPDENFKQVNQLCLSRRGMFESRQEISGNRIILKYKLPLNEIVLDFFDRLKKETSGYASFDYEEIFYELSDLVKLIVCLNDVEIEELTQIVHQKRAGAIGRALVEKLKDEIPPKQFKIAIQAKIGGKILARENIKALRKDVTAKCYGGDQTRKLKLLKQQAEGKRRIRETAKIEISKNVLINILRK</sequence>
<dbReference type="InterPro" id="IPR006297">
    <property type="entry name" value="EF-4"/>
</dbReference>
<dbReference type="Gene3D" id="2.40.30.10">
    <property type="entry name" value="Translation factors"/>
    <property type="match status" value="1"/>
</dbReference>
<dbReference type="InterPro" id="IPR000795">
    <property type="entry name" value="T_Tr_GTP-bd_dom"/>
</dbReference>
<feature type="domain" description="Tr-type G" evidence="9">
    <location>
        <begin position="1"/>
        <end position="120"/>
    </location>
</feature>
<evidence type="ECO:0000256" key="5">
    <source>
        <dbReference type="ARBA" id="ARBA00023128"/>
    </source>
</evidence>
<evidence type="ECO:0000256" key="1">
    <source>
        <dbReference type="ARBA" id="ARBA00005454"/>
    </source>
</evidence>
<dbReference type="FunFam" id="3.30.70.870:FF:000004">
    <property type="entry name" value="Translation factor GUF1, mitochondrial"/>
    <property type="match status" value="1"/>
</dbReference>
<dbReference type="GO" id="GO:0005525">
    <property type="term" value="F:GTP binding"/>
    <property type="evidence" value="ECO:0007669"/>
    <property type="project" value="UniProtKB-UniRule"/>
</dbReference>
<dbReference type="STRING" id="10195.A0A3M7SK66"/>
<dbReference type="NCBIfam" id="TIGR01393">
    <property type="entry name" value="lepA"/>
    <property type="match status" value="1"/>
</dbReference>
<dbReference type="PROSITE" id="PS51722">
    <property type="entry name" value="G_TR_2"/>
    <property type="match status" value="1"/>
</dbReference>
<dbReference type="GO" id="GO:0005759">
    <property type="term" value="C:mitochondrial matrix"/>
    <property type="evidence" value="ECO:0007669"/>
    <property type="project" value="UniProtKB-UniRule"/>
</dbReference>
<comment type="caution">
    <text evidence="10">The sequence shown here is derived from an EMBL/GenBank/DDBJ whole genome shotgun (WGS) entry which is preliminary data.</text>
</comment>
<dbReference type="InterPro" id="IPR004161">
    <property type="entry name" value="EFTu-like_2"/>
</dbReference>
<evidence type="ECO:0000256" key="7">
    <source>
        <dbReference type="ARBA" id="ARBA00023136"/>
    </source>
</evidence>
<dbReference type="SUPFAM" id="SSF52540">
    <property type="entry name" value="P-loop containing nucleoside triphosphate hydrolases"/>
    <property type="match status" value="1"/>
</dbReference>
<keyword evidence="6 8" id="KW-0342">GTP-binding</keyword>
<evidence type="ECO:0000313" key="11">
    <source>
        <dbReference type="Proteomes" id="UP000276133"/>
    </source>
</evidence>
<feature type="binding site" evidence="8">
    <location>
        <begin position="67"/>
        <end position="70"/>
    </location>
    <ligand>
        <name>GTP</name>
        <dbReference type="ChEBI" id="CHEBI:37565"/>
    </ligand>
</feature>
<evidence type="ECO:0000256" key="6">
    <source>
        <dbReference type="ARBA" id="ARBA00023134"/>
    </source>
</evidence>
<keyword evidence="7 8" id="KW-0472">Membrane</keyword>
<comment type="similarity">
    <text evidence="8">Belongs to the GTP-binding elongation factor family. LepA subfamily.</text>
</comment>
<dbReference type="PANTHER" id="PTHR43512">
    <property type="entry name" value="TRANSLATION FACTOR GUF1-RELATED"/>
    <property type="match status" value="1"/>
</dbReference>
<dbReference type="InterPro" id="IPR035647">
    <property type="entry name" value="EFG_III/V"/>
</dbReference>
<dbReference type="EMBL" id="REGN01001237">
    <property type="protein sequence ID" value="RNA36105.1"/>
    <property type="molecule type" value="Genomic_DNA"/>
</dbReference>
<dbReference type="Pfam" id="PF00679">
    <property type="entry name" value="EFG_C"/>
    <property type="match status" value="1"/>
</dbReference>
<dbReference type="GO" id="GO:0045727">
    <property type="term" value="P:positive regulation of translation"/>
    <property type="evidence" value="ECO:0007669"/>
    <property type="project" value="UniProtKB-UniRule"/>
</dbReference>
<evidence type="ECO:0000256" key="4">
    <source>
        <dbReference type="ARBA" id="ARBA00022801"/>
    </source>
</evidence>
<dbReference type="Gene3D" id="3.30.70.240">
    <property type="match status" value="1"/>
</dbReference>
<dbReference type="Proteomes" id="UP000276133">
    <property type="component" value="Unassembled WGS sequence"/>
</dbReference>
<dbReference type="EC" id="3.6.5.n1" evidence="8"/>
<keyword evidence="11" id="KW-1185">Reference proteome</keyword>
<dbReference type="InterPro" id="IPR027417">
    <property type="entry name" value="P-loop_NTPase"/>
</dbReference>
<dbReference type="NCBIfam" id="TIGR00231">
    <property type="entry name" value="small_GTP"/>
    <property type="match status" value="1"/>
</dbReference>
<evidence type="ECO:0000256" key="2">
    <source>
        <dbReference type="ARBA" id="ARBA00022741"/>
    </source>
</evidence>
<keyword evidence="2 8" id="KW-0547">Nucleotide-binding</keyword>
<evidence type="ECO:0000259" key="9">
    <source>
        <dbReference type="PROSITE" id="PS51722"/>
    </source>
</evidence>
<comment type="subcellular location">
    <subcellularLocation>
        <location evidence="8">Mitochondrion inner membrane</location>
        <topology evidence="8">Peripheral membrane protein</topology>
        <orientation evidence="8">Matrix side</orientation>
    </subcellularLocation>
</comment>
<dbReference type="FunFam" id="3.30.70.240:FF:000007">
    <property type="entry name" value="Translation factor GUF1, mitochondrial"/>
    <property type="match status" value="1"/>
</dbReference>
<keyword evidence="3 8" id="KW-0999">Mitochondrion inner membrane</keyword>
<dbReference type="InterPro" id="IPR005225">
    <property type="entry name" value="Small_GTP-bd"/>
</dbReference>
<dbReference type="InterPro" id="IPR009000">
    <property type="entry name" value="Transl_B-barrel_sf"/>
</dbReference>
<dbReference type="HAMAP" id="MF_00071">
    <property type="entry name" value="LepA"/>
    <property type="match status" value="1"/>
</dbReference>
<dbReference type="Pfam" id="PF06421">
    <property type="entry name" value="LepA_C"/>
    <property type="match status" value="1"/>
</dbReference>
<dbReference type="OrthoDB" id="1074at2759"/>
<dbReference type="GO" id="GO:0003924">
    <property type="term" value="F:GTPase activity"/>
    <property type="evidence" value="ECO:0007669"/>
    <property type="project" value="UniProtKB-UniRule"/>
</dbReference>
<comment type="caution">
    <text evidence="8">Lacks conserved residue(s) required for the propagation of feature annotation.</text>
</comment>
<dbReference type="SUPFAM" id="SSF50447">
    <property type="entry name" value="Translation proteins"/>
    <property type="match status" value="1"/>
</dbReference>
<dbReference type="GO" id="GO:0006412">
    <property type="term" value="P:translation"/>
    <property type="evidence" value="ECO:0007669"/>
    <property type="project" value="UniProtKB-KW"/>
</dbReference>
<evidence type="ECO:0000313" key="10">
    <source>
        <dbReference type="EMBL" id="RNA36105.1"/>
    </source>
</evidence>
<dbReference type="Gene3D" id="3.30.70.870">
    <property type="entry name" value="Elongation Factor G (Translational Gtpase), domain 3"/>
    <property type="match status" value="1"/>
</dbReference>
<organism evidence="10 11">
    <name type="scientific">Brachionus plicatilis</name>
    <name type="common">Marine rotifer</name>
    <name type="synonym">Brachionus muelleri</name>
    <dbReference type="NCBI Taxonomy" id="10195"/>
    <lineage>
        <taxon>Eukaryota</taxon>
        <taxon>Metazoa</taxon>
        <taxon>Spiralia</taxon>
        <taxon>Gnathifera</taxon>
        <taxon>Rotifera</taxon>
        <taxon>Eurotatoria</taxon>
        <taxon>Monogononta</taxon>
        <taxon>Pseudotrocha</taxon>
        <taxon>Ploima</taxon>
        <taxon>Brachionidae</taxon>
        <taxon>Brachionus</taxon>
    </lineage>
</organism>
<comment type="function">
    <text evidence="8">Promotes mitochondrial protein synthesis. May act as a fidelity factor of the translation reaction, by catalyzing a one-codon backward translocation of tRNAs on improperly translocated ribosomes. Binds to mitochondrial ribosomes in a GTP-dependent manner.</text>
</comment>
<dbReference type="CDD" id="cd16260">
    <property type="entry name" value="EF4_III"/>
    <property type="match status" value="1"/>
</dbReference>
<dbReference type="Gene3D" id="3.40.50.300">
    <property type="entry name" value="P-loop containing nucleotide triphosphate hydrolases"/>
    <property type="match status" value="1"/>
</dbReference>
<dbReference type="SUPFAM" id="SSF54980">
    <property type="entry name" value="EF-G C-terminal domain-like"/>
    <property type="match status" value="2"/>
</dbReference>
<dbReference type="CDD" id="cd03699">
    <property type="entry name" value="EF4_II"/>
    <property type="match status" value="1"/>
</dbReference>
<dbReference type="InterPro" id="IPR013842">
    <property type="entry name" value="LepA_CTD"/>
</dbReference>
<dbReference type="GO" id="GO:0097177">
    <property type="term" value="F:mitochondrial ribosome binding"/>
    <property type="evidence" value="ECO:0007669"/>
    <property type="project" value="TreeGrafter"/>
</dbReference>
<reference evidence="10 11" key="1">
    <citation type="journal article" date="2018" name="Sci. Rep.">
        <title>Genomic signatures of local adaptation to the degree of environmental predictability in rotifers.</title>
        <authorList>
            <person name="Franch-Gras L."/>
            <person name="Hahn C."/>
            <person name="Garcia-Roger E.M."/>
            <person name="Carmona M.J."/>
            <person name="Serra M."/>
            <person name="Gomez A."/>
        </authorList>
    </citation>
    <scope>NUCLEOTIDE SEQUENCE [LARGE SCALE GENOMIC DNA]</scope>
    <source>
        <strain evidence="10">HYR1</strain>
    </source>
</reference>
<keyword evidence="5 8" id="KW-0496">Mitochondrion</keyword>
<dbReference type="PANTHER" id="PTHR43512:SF7">
    <property type="entry name" value="TRANSLATION FACTOR GUF1, MITOCHONDRIAL"/>
    <property type="match status" value="1"/>
</dbReference>
<dbReference type="Gene3D" id="3.30.70.2570">
    <property type="entry name" value="Elongation factor 4, C-terminal domain"/>
    <property type="match status" value="1"/>
</dbReference>